<feature type="transmembrane region" description="Helical" evidence="8">
    <location>
        <begin position="190"/>
        <end position="211"/>
    </location>
</feature>
<dbReference type="Pfam" id="PF01925">
    <property type="entry name" value="TauE"/>
    <property type="match status" value="1"/>
</dbReference>
<evidence type="ECO:0000256" key="4">
    <source>
        <dbReference type="ARBA" id="ARBA00022475"/>
    </source>
</evidence>
<feature type="transmembrane region" description="Helical" evidence="8">
    <location>
        <begin position="165"/>
        <end position="183"/>
    </location>
</feature>
<feature type="transmembrane region" description="Helical" evidence="8">
    <location>
        <begin position="95"/>
        <end position="113"/>
    </location>
</feature>
<keyword evidence="3" id="KW-0813">Transport</keyword>
<reference evidence="9" key="1">
    <citation type="journal article" date="2015" name="Int. J. Syst. Evol. Microbiol.">
        <title>Rhizobium alvei sp. nov., isolated from a freshwater river.</title>
        <authorList>
            <person name="Sheu S.Y."/>
            <person name="Huang H.W."/>
            <person name="Young C.C."/>
            <person name="Chen W.M."/>
        </authorList>
    </citation>
    <scope>NUCLEOTIDE SEQUENCE</scope>
    <source>
        <strain evidence="9">TNR-22</strain>
    </source>
</reference>
<name>A0ABT8YGR1_9HYPH</name>
<feature type="transmembrane region" description="Helical" evidence="8">
    <location>
        <begin position="223"/>
        <end position="244"/>
    </location>
</feature>
<comment type="caution">
    <text evidence="9">The sequence shown here is derived from an EMBL/GenBank/DDBJ whole genome shotgun (WGS) entry which is preliminary data.</text>
</comment>
<feature type="transmembrane region" description="Helical" evidence="8">
    <location>
        <begin position="12"/>
        <end position="35"/>
    </location>
</feature>
<evidence type="ECO:0000256" key="8">
    <source>
        <dbReference type="RuleBase" id="RU363041"/>
    </source>
</evidence>
<organism evidence="9 10">
    <name type="scientific">Rhizobium alvei</name>
    <dbReference type="NCBI Taxonomy" id="1132659"/>
    <lineage>
        <taxon>Bacteria</taxon>
        <taxon>Pseudomonadati</taxon>
        <taxon>Pseudomonadota</taxon>
        <taxon>Alphaproteobacteria</taxon>
        <taxon>Hyphomicrobiales</taxon>
        <taxon>Rhizobiaceae</taxon>
        <taxon>Rhizobium/Agrobacterium group</taxon>
        <taxon>Rhizobium</taxon>
    </lineage>
</organism>
<dbReference type="PANTHER" id="PTHR30269:SF37">
    <property type="entry name" value="MEMBRANE TRANSPORTER PROTEIN"/>
    <property type="match status" value="1"/>
</dbReference>
<dbReference type="InterPro" id="IPR052017">
    <property type="entry name" value="TSUP"/>
</dbReference>
<evidence type="ECO:0000256" key="7">
    <source>
        <dbReference type="ARBA" id="ARBA00023136"/>
    </source>
</evidence>
<keyword evidence="10" id="KW-1185">Reference proteome</keyword>
<evidence type="ECO:0000256" key="2">
    <source>
        <dbReference type="ARBA" id="ARBA00009142"/>
    </source>
</evidence>
<feature type="transmembrane region" description="Helical" evidence="8">
    <location>
        <begin position="70"/>
        <end position="89"/>
    </location>
</feature>
<dbReference type="EMBL" id="JAUOZU010000001">
    <property type="protein sequence ID" value="MDO6962868.1"/>
    <property type="molecule type" value="Genomic_DNA"/>
</dbReference>
<comment type="subcellular location">
    <subcellularLocation>
        <location evidence="1 8">Cell membrane</location>
        <topology evidence="1 8">Multi-pass membrane protein</topology>
    </subcellularLocation>
</comment>
<proteinExistence type="inferred from homology"/>
<evidence type="ECO:0000256" key="5">
    <source>
        <dbReference type="ARBA" id="ARBA00022692"/>
    </source>
</evidence>
<reference evidence="9" key="2">
    <citation type="submission" date="2023-07" db="EMBL/GenBank/DDBJ databases">
        <authorList>
            <person name="Shen H."/>
        </authorList>
    </citation>
    <scope>NUCLEOTIDE SEQUENCE</scope>
    <source>
        <strain evidence="9">TNR-22</strain>
    </source>
</reference>
<comment type="similarity">
    <text evidence="2 8">Belongs to the 4-toluene sulfonate uptake permease (TSUP) (TC 2.A.102) family.</text>
</comment>
<keyword evidence="7 8" id="KW-0472">Membrane</keyword>
<evidence type="ECO:0000313" key="9">
    <source>
        <dbReference type="EMBL" id="MDO6962868.1"/>
    </source>
</evidence>
<evidence type="ECO:0000256" key="6">
    <source>
        <dbReference type="ARBA" id="ARBA00022989"/>
    </source>
</evidence>
<evidence type="ECO:0000256" key="1">
    <source>
        <dbReference type="ARBA" id="ARBA00004651"/>
    </source>
</evidence>
<sequence length="246" mass="25697">MDAFVIGGVTIVAAMFRGVTGFGYALVAALGLASLFSPTGMVPFILVNDIMLTAFTIVDRGRSPINWPVTRILIISGLVGALCGSLLISHLDGDVARILVSATIMLAACTALVRQPPGWLAHRVLGVMIGFLTGGLLSAFAVGGPLIAAWLLAGGVRREEVRGTLAVFFGLIDIFTLGSRAYMGAVDAELLRLLAIYCPMTLAGFAIGYFLSHRLPPAVWDRVASIGLVLIAAIGFIQTIVAIATA</sequence>
<dbReference type="InterPro" id="IPR002781">
    <property type="entry name" value="TM_pro_TauE-like"/>
</dbReference>
<dbReference type="PANTHER" id="PTHR30269">
    <property type="entry name" value="TRANSMEMBRANE PROTEIN YFCA"/>
    <property type="match status" value="1"/>
</dbReference>
<feature type="transmembrane region" description="Helical" evidence="8">
    <location>
        <begin position="125"/>
        <end position="153"/>
    </location>
</feature>
<evidence type="ECO:0000313" key="10">
    <source>
        <dbReference type="Proteomes" id="UP001174932"/>
    </source>
</evidence>
<dbReference type="RefSeq" id="WP_304374736.1">
    <property type="nucleotide sequence ID" value="NZ_JAUOZU010000001.1"/>
</dbReference>
<gene>
    <name evidence="9" type="ORF">Q4481_02805</name>
</gene>
<dbReference type="Proteomes" id="UP001174932">
    <property type="component" value="Unassembled WGS sequence"/>
</dbReference>
<evidence type="ECO:0000256" key="3">
    <source>
        <dbReference type="ARBA" id="ARBA00022448"/>
    </source>
</evidence>
<keyword evidence="5 8" id="KW-0812">Transmembrane</keyword>
<accession>A0ABT8YGR1</accession>
<keyword evidence="6 8" id="KW-1133">Transmembrane helix</keyword>
<keyword evidence="4 8" id="KW-1003">Cell membrane</keyword>
<feature type="transmembrane region" description="Helical" evidence="8">
    <location>
        <begin position="41"/>
        <end position="58"/>
    </location>
</feature>
<protein>
    <recommendedName>
        <fullName evidence="8">Probable membrane transporter protein</fullName>
    </recommendedName>
</protein>